<protein>
    <submittedName>
        <fullName evidence="4">AsmA family protein</fullName>
    </submittedName>
</protein>
<organism evidence="4 5">
    <name type="scientific">Novilysobacter ciconiae</name>
    <dbReference type="NCBI Taxonomy" id="2781022"/>
    <lineage>
        <taxon>Bacteria</taxon>
        <taxon>Pseudomonadati</taxon>
        <taxon>Pseudomonadota</taxon>
        <taxon>Gammaproteobacteria</taxon>
        <taxon>Lysobacterales</taxon>
        <taxon>Lysobacteraceae</taxon>
        <taxon>Novilysobacter</taxon>
    </lineage>
</organism>
<dbReference type="PANTHER" id="PTHR30441">
    <property type="entry name" value="DUF748 DOMAIN-CONTAINING PROTEIN"/>
    <property type="match status" value="1"/>
</dbReference>
<dbReference type="RefSeq" id="WP_193986356.1">
    <property type="nucleotide sequence ID" value="NZ_CP063656.1"/>
</dbReference>
<name>A0A7S6UH88_9GAMM</name>
<evidence type="ECO:0000313" key="4">
    <source>
        <dbReference type="EMBL" id="QOW20169.1"/>
    </source>
</evidence>
<evidence type="ECO:0000256" key="2">
    <source>
        <dbReference type="SAM" id="Phobius"/>
    </source>
</evidence>
<sequence length="667" mass="72157">MPDSPRSTPPHSKPGPRGAPGSDEWWQLPRRHPWWTALAVVVLGLIVLVALWDWNWFKGPVERQVENRTGREFRIKGDLDVDLGWTPTIRANDVHFANAKWARDPEMASAEQLELSIDLLRLLRGKVRIPHLRLAQPHVSLEANPEGGGNWQLRNSGGGDSNLEFRRVWISRGELVFLDEADKTDIKVDVTSAAAKEIGDAPPIQVKGGGQWRGNEFTVEGTAESPLELRDVESPYQIDARAQAGATKAHARGTLLDPLRMRDFDLQLNLAGKNLDDLYPLIGVALPPTPPYTLEGRLTRDIQGSSTTWHYDKFSGTVGDSDLAGSAAFTTGGDRPLLKADLHSKRLDFDDLAGLVGGAPQTGAGETSNPELTAKAAEMKARQRVLPDTPYKLEKMRAMDADVSLKADRINAPSLPLEHMNTHLSLKAGLLVLDPFDFGVAGGKIASNVRMDARKDAIQTRARMQASGLDLSQLLPQVELVQNAIGKLSGHVDLTGQGNSIAAMLGSSDGQVDVGMGRGQISNILMEMAGIDIAEIIKFKLKGDRLIPLRCAFGDFKVANGVMTANALAFDTTDTILIGEGTINLKDEQLDLRIRPRPKDRSILAFRSPLLVDGTFKNPSVRPDLKSVGLRGAIALALGSISPPAALLATLELGPGEDSGCGGQYAK</sequence>
<evidence type="ECO:0000313" key="5">
    <source>
        <dbReference type="Proteomes" id="UP000594059"/>
    </source>
</evidence>
<dbReference type="EMBL" id="CP063656">
    <property type="protein sequence ID" value="QOW20169.1"/>
    <property type="molecule type" value="Genomic_DNA"/>
</dbReference>
<dbReference type="KEGG" id="lcic:INQ41_03805"/>
<feature type="domain" description="AsmA" evidence="3">
    <location>
        <begin position="217"/>
        <end position="567"/>
    </location>
</feature>
<feature type="domain" description="AsmA" evidence="3">
    <location>
        <begin position="40"/>
        <end position="153"/>
    </location>
</feature>
<dbReference type="GO" id="GO:0090313">
    <property type="term" value="P:regulation of protein targeting to membrane"/>
    <property type="evidence" value="ECO:0007669"/>
    <property type="project" value="TreeGrafter"/>
</dbReference>
<keyword evidence="5" id="KW-1185">Reference proteome</keyword>
<dbReference type="PANTHER" id="PTHR30441:SF9">
    <property type="entry name" value="ASMA FAMILY PROTEIN YHJG"/>
    <property type="match status" value="1"/>
</dbReference>
<feature type="region of interest" description="Disordered" evidence="1">
    <location>
        <begin position="1"/>
        <end position="22"/>
    </location>
</feature>
<reference evidence="4 5" key="1">
    <citation type="submission" date="2020-10" db="EMBL/GenBank/DDBJ databases">
        <title>complete genome sequencing of Lysobacter sp. H21R20.</title>
        <authorList>
            <person name="Bae J.-W."/>
            <person name="Lee S.-Y."/>
        </authorList>
    </citation>
    <scope>NUCLEOTIDE SEQUENCE [LARGE SCALE GENOMIC DNA]</scope>
    <source>
        <strain evidence="4 5">H21R20</strain>
    </source>
</reference>
<dbReference type="InterPro" id="IPR007844">
    <property type="entry name" value="AsmA"/>
</dbReference>
<dbReference type="Proteomes" id="UP000594059">
    <property type="component" value="Chromosome"/>
</dbReference>
<evidence type="ECO:0000259" key="3">
    <source>
        <dbReference type="Pfam" id="PF05170"/>
    </source>
</evidence>
<evidence type="ECO:0000256" key="1">
    <source>
        <dbReference type="SAM" id="MobiDB-lite"/>
    </source>
</evidence>
<proteinExistence type="predicted"/>
<accession>A0A7S6UH88</accession>
<dbReference type="GO" id="GO:0005886">
    <property type="term" value="C:plasma membrane"/>
    <property type="evidence" value="ECO:0007669"/>
    <property type="project" value="TreeGrafter"/>
</dbReference>
<keyword evidence="2" id="KW-0472">Membrane</keyword>
<keyword evidence="2" id="KW-0812">Transmembrane</keyword>
<feature type="transmembrane region" description="Helical" evidence="2">
    <location>
        <begin position="34"/>
        <end position="54"/>
    </location>
</feature>
<dbReference type="Pfam" id="PF05170">
    <property type="entry name" value="AsmA"/>
    <property type="match status" value="2"/>
</dbReference>
<dbReference type="AlphaFoldDB" id="A0A7S6UH88"/>
<gene>
    <name evidence="4" type="ORF">INQ41_03805</name>
</gene>
<keyword evidence="2" id="KW-1133">Transmembrane helix</keyword>
<dbReference type="InterPro" id="IPR052894">
    <property type="entry name" value="AsmA-related"/>
</dbReference>